<keyword evidence="2" id="KW-0472">Membrane</keyword>
<evidence type="ECO:0000313" key="4">
    <source>
        <dbReference type="Proteomes" id="UP000008672"/>
    </source>
</evidence>
<keyword evidence="1" id="KW-0175">Coiled coil</keyword>
<sequence length="242" mass="27334">YHCIKEQIQKSELKTVAAEEKAKEELSKVDEKCIQLTIEKKSLEEERERKVLELDSLQKQLNSFKELEESSRGSMRDAERELQCANEALSNAEANVRRNQTGRDAGIGVMFIPIIGPLIGINIVYSGIGLLAGFQPALDEAQKTAREADQNVNDWRSRVSHYSNEATNFSNQVQNTKEKIDSNSKQLQEVEKELSHLSTLRMKIAEVQEKLQHCTTFLSSLAGKVQAADIQTKYLIMLDPII</sequence>
<dbReference type="GeneTree" id="ENSGT00610000087473"/>
<keyword evidence="4" id="KW-1185">Reference proteome</keyword>
<evidence type="ECO:0000313" key="3">
    <source>
        <dbReference type="Ensembl" id="ENSLACP00000001367.1"/>
    </source>
</evidence>
<dbReference type="Proteomes" id="UP000008672">
    <property type="component" value="Unassembled WGS sequence"/>
</dbReference>
<dbReference type="AlphaFoldDB" id="H2ZVE6"/>
<organism evidence="3 4">
    <name type="scientific">Latimeria chalumnae</name>
    <name type="common">Coelacanth</name>
    <dbReference type="NCBI Taxonomy" id="7897"/>
    <lineage>
        <taxon>Eukaryota</taxon>
        <taxon>Metazoa</taxon>
        <taxon>Chordata</taxon>
        <taxon>Craniata</taxon>
        <taxon>Vertebrata</taxon>
        <taxon>Euteleostomi</taxon>
        <taxon>Coelacanthiformes</taxon>
        <taxon>Coelacanthidae</taxon>
        <taxon>Latimeria</taxon>
    </lineage>
</organism>
<protein>
    <submittedName>
        <fullName evidence="3">Uncharacterized protein</fullName>
    </submittedName>
</protein>
<dbReference type="Gene3D" id="1.20.5.340">
    <property type="match status" value="1"/>
</dbReference>
<dbReference type="EMBL" id="AFYH01239593">
    <property type="status" value="NOT_ANNOTATED_CDS"/>
    <property type="molecule type" value="Genomic_DNA"/>
</dbReference>
<feature type="transmembrane region" description="Helical" evidence="2">
    <location>
        <begin position="107"/>
        <end position="134"/>
    </location>
</feature>
<accession>H2ZVE6</accession>
<reference evidence="3" key="3">
    <citation type="submission" date="2025-09" db="UniProtKB">
        <authorList>
            <consortium name="Ensembl"/>
        </authorList>
    </citation>
    <scope>IDENTIFICATION</scope>
</reference>
<feature type="coiled-coil region" evidence="1">
    <location>
        <begin position="138"/>
        <end position="193"/>
    </location>
</feature>
<keyword evidence="2" id="KW-1133">Transmembrane helix</keyword>
<dbReference type="SUPFAM" id="SSF57997">
    <property type="entry name" value="Tropomyosin"/>
    <property type="match status" value="1"/>
</dbReference>
<feature type="coiled-coil region" evidence="1">
    <location>
        <begin position="19"/>
        <end position="95"/>
    </location>
</feature>
<dbReference type="Ensembl" id="ENSLACT00000001379.1">
    <property type="protein sequence ID" value="ENSLACP00000001367.1"/>
    <property type="gene ID" value="ENSLACG00000001226.1"/>
</dbReference>
<reference evidence="3" key="2">
    <citation type="submission" date="2025-08" db="UniProtKB">
        <authorList>
            <consortium name="Ensembl"/>
        </authorList>
    </citation>
    <scope>IDENTIFICATION</scope>
</reference>
<proteinExistence type="predicted"/>
<evidence type="ECO:0000256" key="2">
    <source>
        <dbReference type="SAM" id="Phobius"/>
    </source>
</evidence>
<reference evidence="4" key="1">
    <citation type="submission" date="2011-08" db="EMBL/GenBank/DDBJ databases">
        <title>The draft genome of Latimeria chalumnae.</title>
        <authorList>
            <person name="Di Palma F."/>
            <person name="Alfoldi J."/>
            <person name="Johnson J."/>
            <person name="Berlin A."/>
            <person name="Gnerre S."/>
            <person name="Jaffe D."/>
            <person name="MacCallum I."/>
            <person name="Young S."/>
            <person name="Walker B.J."/>
            <person name="Lander E."/>
            <person name="Lindblad-Toh K."/>
        </authorList>
    </citation>
    <scope>NUCLEOTIDE SEQUENCE [LARGE SCALE GENOMIC DNA]</scope>
    <source>
        <strain evidence="4">Wild caught</strain>
    </source>
</reference>
<keyword evidence="2" id="KW-0812">Transmembrane</keyword>
<name>H2ZVE6_LATCH</name>
<evidence type="ECO:0000256" key="1">
    <source>
        <dbReference type="SAM" id="Coils"/>
    </source>
</evidence>